<dbReference type="InterPro" id="IPR005821">
    <property type="entry name" value="Ion_trans_dom"/>
</dbReference>
<evidence type="ECO:0000313" key="18">
    <source>
        <dbReference type="Proteomes" id="UP000676336"/>
    </source>
</evidence>
<evidence type="ECO:0000256" key="5">
    <source>
        <dbReference type="ARBA" id="ARBA00022692"/>
    </source>
</evidence>
<dbReference type="GO" id="GO:0045202">
    <property type="term" value="C:synapse"/>
    <property type="evidence" value="ECO:0007669"/>
    <property type="project" value="GOC"/>
</dbReference>
<keyword evidence="7 14" id="KW-0851">Voltage-gated channel</keyword>
<dbReference type="PANTHER" id="PTHR45628">
    <property type="entry name" value="VOLTAGE-DEPENDENT CALCIUM CHANNEL TYPE A SUBUNIT ALPHA-1"/>
    <property type="match status" value="1"/>
</dbReference>
<gene>
    <name evidence="17" type="ORF">SMN809_LOCUS10843</name>
</gene>
<feature type="transmembrane region" description="Helical" evidence="15">
    <location>
        <begin position="482"/>
        <end position="504"/>
    </location>
</feature>
<dbReference type="GO" id="GO:0046872">
    <property type="term" value="F:metal ion binding"/>
    <property type="evidence" value="ECO:0007669"/>
    <property type="project" value="UniProtKB-KW"/>
</dbReference>
<keyword evidence="6 13" id="KW-0106">Calcium</keyword>
<feature type="domain" description="Ion transport" evidence="16">
    <location>
        <begin position="78"/>
        <end position="377"/>
    </location>
</feature>
<dbReference type="GO" id="GO:0098703">
    <property type="term" value="P:calcium ion import across plasma membrane"/>
    <property type="evidence" value="ECO:0007669"/>
    <property type="project" value="TreeGrafter"/>
</dbReference>
<dbReference type="PRINTS" id="PR00167">
    <property type="entry name" value="CACHANNEL"/>
</dbReference>
<evidence type="ECO:0000256" key="11">
    <source>
        <dbReference type="ARBA" id="ARBA00023180"/>
    </source>
</evidence>
<evidence type="ECO:0000259" key="16">
    <source>
        <dbReference type="Pfam" id="PF00520"/>
    </source>
</evidence>
<keyword evidence="3 14" id="KW-0109">Calcium transport</keyword>
<feature type="transmembrane region" description="Helical" evidence="15">
    <location>
        <begin position="209"/>
        <end position="231"/>
    </location>
</feature>
<feature type="transmembrane region" description="Helical" evidence="15">
    <location>
        <begin position="80"/>
        <end position="97"/>
    </location>
</feature>
<dbReference type="InterPro" id="IPR002077">
    <property type="entry name" value="VDCCAlpha1"/>
</dbReference>
<evidence type="ECO:0000256" key="6">
    <source>
        <dbReference type="ARBA" id="ARBA00022837"/>
    </source>
</evidence>
<keyword evidence="5 15" id="KW-0812">Transmembrane</keyword>
<keyword evidence="11" id="KW-0325">Glycoprotein</keyword>
<keyword evidence="4 14" id="KW-0107">Calcium channel</keyword>
<keyword evidence="12" id="KW-0407">Ion channel</keyword>
<dbReference type="EMBL" id="CAJOBI010003791">
    <property type="protein sequence ID" value="CAF3980765.1"/>
    <property type="molecule type" value="Genomic_DNA"/>
</dbReference>
<feature type="transmembrane region" description="Helical" evidence="15">
    <location>
        <begin position="345"/>
        <end position="367"/>
    </location>
</feature>
<keyword evidence="8 15" id="KW-1133">Transmembrane helix</keyword>
<comment type="similarity">
    <text evidence="14">Belongs to the calcium channel alpha-1 subunit (TC 1.A.1.11) family.</text>
</comment>
<proteinExistence type="inferred from homology"/>
<name>A0A8S2N080_9BILA</name>
<dbReference type="GO" id="GO:0005891">
    <property type="term" value="C:voltage-gated calcium channel complex"/>
    <property type="evidence" value="ECO:0007669"/>
    <property type="project" value="InterPro"/>
</dbReference>
<evidence type="ECO:0000256" key="13">
    <source>
        <dbReference type="PIRSR" id="PIRSR602077-1"/>
    </source>
</evidence>
<evidence type="ECO:0000313" key="17">
    <source>
        <dbReference type="EMBL" id="CAF3980765.1"/>
    </source>
</evidence>
<dbReference type="GO" id="GO:0008331">
    <property type="term" value="F:high voltage-gated calcium channel activity"/>
    <property type="evidence" value="ECO:0007669"/>
    <property type="project" value="TreeGrafter"/>
</dbReference>
<feature type="transmembrane region" description="Helical" evidence="15">
    <location>
        <begin position="118"/>
        <end position="137"/>
    </location>
</feature>
<protein>
    <recommendedName>
        <fullName evidence="16">Ion transport domain-containing protein</fullName>
    </recommendedName>
</protein>
<evidence type="ECO:0000256" key="7">
    <source>
        <dbReference type="ARBA" id="ARBA00022882"/>
    </source>
</evidence>
<dbReference type="InterPro" id="IPR027359">
    <property type="entry name" value="Volt_channel_dom_sf"/>
</dbReference>
<keyword evidence="10 15" id="KW-0472">Membrane</keyword>
<dbReference type="FunFam" id="1.10.287.70:FF:000007">
    <property type="entry name" value="Voltage-dependent L-type calcium channel subunit alpha"/>
    <property type="match status" value="1"/>
</dbReference>
<evidence type="ECO:0000256" key="15">
    <source>
        <dbReference type="SAM" id="Phobius"/>
    </source>
</evidence>
<evidence type="ECO:0000256" key="3">
    <source>
        <dbReference type="ARBA" id="ARBA00022568"/>
    </source>
</evidence>
<dbReference type="Proteomes" id="UP000676336">
    <property type="component" value="Unassembled WGS sequence"/>
</dbReference>
<evidence type="ECO:0000256" key="8">
    <source>
        <dbReference type="ARBA" id="ARBA00022989"/>
    </source>
</evidence>
<dbReference type="AlphaFoldDB" id="A0A8S2N080"/>
<feature type="transmembrane region" description="Helical" evidence="15">
    <location>
        <begin position="312"/>
        <end position="333"/>
    </location>
</feature>
<keyword evidence="2" id="KW-0813">Transport</keyword>
<keyword evidence="9" id="KW-0406">Ion transport</keyword>
<evidence type="ECO:0000256" key="2">
    <source>
        <dbReference type="ARBA" id="ARBA00022448"/>
    </source>
</evidence>
<keyword evidence="13" id="KW-0479">Metal-binding</keyword>
<organism evidence="17 18">
    <name type="scientific">Rotaria magnacalcarata</name>
    <dbReference type="NCBI Taxonomy" id="392030"/>
    <lineage>
        <taxon>Eukaryota</taxon>
        <taxon>Metazoa</taxon>
        <taxon>Spiralia</taxon>
        <taxon>Gnathifera</taxon>
        <taxon>Rotifera</taxon>
        <taxon>Eurotatoria</taxon>
        <taxon>Bdelloidea</taxon>
        <taxon>Philodinida</taxon>
        <taxon>Philodinidae</taxon>
        <taxon>Rotaria</taxon>
    </lineage>
</organism>
<feature type="binding site" evidence="13">
    <location>
        <position position="326"/>
    </location>
    <ligand>
        <name>Ca(2+)</name>
        <dbReference type="ChEBI" id="CHEBI:29108"/>
    </ligand>
</feature>
<dbReference type="FunFam" id="1.20.120.350:FF:000043">
    <property type="entry name" value="Voltage-dependent L-type calcium channel subunit alpha"/>
    <property type="match status" value="1"/>
</dbReference>
<comment type="caution">
    <text evidence="17">The sequence shown here is derived from an EMBL/GenBank/DDBJ whole genome shotgun (WGS) entry which is preliminary data.</text>
</comment>
<dbReference type="SUPFAM" id="SSF81324">
    <property type="entry name" value="Voltage-gated potassium channels"/>
    <property type="match status" value="2"/>
</dbReference>
<dbReference type="Gene3D" id="1.20.120.350">
    <property type="entry name" value="Voltage-gated potassium channels. Chain C"/>
    <property type="match status" value="2"/>
</dbReference>
<dbReference type="PANTHER" id="PTHR45628:SF7">
    <property type="entry name" value="VOLTAGE-DEPENDENT CALCIUM CHANNEL TYPE A SUBUNIT ALPHA-1"/>
    <property type="match status" value="1"/>
</dbReference>
<evidence type="ECO:0000256" key="1">
    <source>
        <dbReference type="ARBA" id="ARBA00004141"/>
    </source>
</evidence>
<evidence type="ECO:0000256" key="12">
    <source>
        <dbReference type="ARBA" id="ARBA00023303"/>
    </source>
</evidence>
<comment type="subcellular location">
    <subcellularLocation>
        <location evidence="1 14">Membrane</location>
        <topology evidence="1 14">Multi-pass membrane protein</topology>
    </subcellularLocation>
</comment>
<evidence type="ECO:0000256" key="10">
    <source>
        <dbReference type="ARBA" id="ARBA00023136"/>
    </source>
</evidence>
<accession>A0A8S2N080</accession>
<evidence type="ECO:0000256" key="9">
    <source>
        <dbReference type="ARBA" id="ARBA00023065"/>
    </source>
</evidence>
<evidence type="ECO:0000256" key="14">
    <source>
        <dbReference type="RuleBase" id="RU003808"/>
    </source>
</evidence>
<evidence type="ECO:0000256" key="4">
    <source>
        <dbReference type="ARBA" id="ARBA00022673"/>
    </source>
</evidence>
<dbReference type="InterPro" id="IPR050599">
    <property type="entry name" value="VDCC_alpha-1_subunit"/>
</dbReference>
<dbReference type="Gene3D" id="1.10.287.70">
    <property type="match status" value="1"/>
</dbReference>
<dbReference type="Pfam" id="PF00520">
    <property type="entry name" value="Ion_trans"/>
    <property type="match status" value="2"/>
</dbReference>
<reference evidence="17" key="1">
    <citation type="submission" date="2021-02" db="EMBL/GenBank/DDBJ databases">
        <authorList>
            <person name="Nowell W R."/>
        </authorList>
    </citation>
    <scope>NUCLEOTIDE SEQUENCE</scope>
</reference>
<feature type="domain" description="Ion transport" evidence="16">
    <location>
        <begin position="453"/>
        <end position="532"/>
    </location>
</feature>
<sequence length="547" mass="62550">MGDSSNVSAMIRALKEGGNLASLTGGDPHNLHSGRRGAWKSKLKNFAQKVNASNDRSLFIFSKSNWIRKRANAVIEWNPFEYMVLLTIIANCIVLALEEHLPNEDKTKVARSLEKTEVYFLGIFCFEAALKIIALGLMLHRDSYLRSPWNVMDFVVVVTGLATVSIKKNTSFDLRTLRAVRVLRPLKLVSGIPSLQVVLKSILKAMAPLFQIALLVLFAIVIFAIIGLELYSGVFHTTCFYANKTAVDNDSEDLIYKSDNELATACGVPGEPMWGWLNMKHGVFTCNIPHESLVCREYWVGPNKGITSFDNIIFAMLTVFQCITMEGWTQVLYWTNDAVGTLFNWLYFVPLIILGSFFMLNLVLGVLSGEFAKERERVENRREFVKIRRQQQVEREYNNYVEWINRAEDVILHEERTTEQERRAIHEARKYAATKRTRPLRTGKQQSLDDDEEDIDIAEFVFLGLFVFEMLFKMYGLGIDQYFASSFNIFDFIVIVGSIFEVIWTHFNPEESFGVSVLRSLRLLRIFKVTRGNSVHGITLIKQFHAP</sequence>
<dbReference type="GO" id="GO:0007268">
    <property type="term" value="P:chemical synaptic transmission"/>
    <property type="evidence" value="ECO:0007669"/>
    <property type="project" value="TreeGrafter"/>
</dbReference>
<dbReference type="Gene3D" id="6.10.250.2500">
    <property type="match status" value="1"/>
</dbReference>